<accession>A0A7M1S2Q8</accession>
<dbReference type="RefSeq" id="WP_197548017.1">
    <property type="nucleotide sequence ID" value="NZ_CP063164.1"/>
</dbReference>
<dbReference type="Gene3D" id="3.40.630.30">
    <property type="match status" value="1"/>
</dbReference>
<reference evidence="1 2" key="1">
    <citation type="submission" date="2020-10" db="EMBL/GenBank/DDBJ databases">
        <title>The genome of sulfurovum sp.</title>
        <authorList>
            <person name="Xie S."/>
            <person name="Shao Z."/>
            <person name="Jiang L."/>
        </authorList>
    </citation>
    <scope>NUCLEOTIDE SEQUENCE [LARGE SCALE GENOMIC DNA]</scope>
    <source>
        <strain evidence="1 2">ST-419</strain>
    </source>
</reference>
<name>A0A7M1S2Q8_9BACT</name>
<gene>
    <name evidence="1" type="ORF">IMZ28_07760</name>
</gene>
<dbReference type="KEGG" id="sinu:IMZ28_07760"/>
<evidence type="ECO:0008006" key="3">
    <source>
        <dbReference type="Google" id="ProtNLM"/>
    </source>
</evidence>
<dbReference type="AlphaFoldDB" id="A0A7M1S2Q8"/>
<organism evidence="1 2">
    <name type="scientific">Sulfurovum indicum</name>
    <dbReference type="NCBI Taxonomy" id="2779528"/>
    <lineage>
        <taxon>Bacteria</taxon>
        <taxon>Pseudomonadati</taxon>
        <taxon>Campylobacterota</taxon>
        <taxon>Epsilonproteobacteria</taxon>
        <taxon>Campylobacterales</taxon>
        <taxon>Sulfurovaceae</taxon>
        <taxon>Sulfurovum</taxon>
    </lineage>
</organism>
<dbReference type="SUPFAM" id="SSF55729">
    <property type="entry name" value="Acyl-CoA N-acyltransferases (Nat)"/>
    <property type="match status" value="1"/>
</dbReference>
<proteinExistence type="predicted"/>
<dbReference type="EMBL" id="CP063164">
    <property type="protein sequence ID" value="QOR61342.1"/>
    <property type="molecule type" value="Genomic_DNA"/>
</dbReference>
<keyword evidence="2" id="KW-1185">Reference proteome</keyword>
<protein>
    <recommendedName>
        <fullName evidence="3">GNAT family N-acetyltransferase</fullName>
    </recommendedName>
</protein>
<dbReference type="InterPro" id="IPR016181">
    <property type="entry name" value="Acyl_CoA_acyltransferase"/>
</dbReference>
<sequence length="271" mass="32030">MSETEAIHLLTKEYSLVLAATQEDFQAVKKLRNDIISHNYPELDPQEIEPYLFSQDDEQSFIYLLRHQTTNKYVGTVRIFFINGYTPIQQIPMQKDFHVTNIDYLVKNVPFCEISRGALIHNITDYKHYSQLKLRTMLTYGLMVATRINFILYPYTMVFSIMESSLHRILKRQRVNFEQIGEPVNHYGTRIPFAIERQKLLIETENTMGQITRYYLKELCKNPEALWKFVDNNPYLKRSDIHLDRICQLFKEYGDDVDISLLLEEAVNIEA</sequence>
<evidence type="ECO:0000313" key="2">
    <source>
        <dbReference type="Proteomes" id="UP000595074"/>
    </source>
</evidence>
<evidence type="ECO:0000313" key="1">
    <source>
        <dbReference type="EMBL" id="QOR61342.1"/>
    </source>
</evidence>
<dbReference type="Proteomes" id="UP000595074">
    <property type="component" value="Chromosome"/>
</dbReference>